<dbReference type="AlphaFoldDB" id="A0AAD5GIM8"/>
<dbReference type="Proteomes" id="UP001206925">
    <property type="component" value="Unassembled WGS sequence"/>
</dbReference>
<evidence type="ECO:0000313" key="2">
    <source>
        <dbReference type="Proteomes" id="UP001206925"/>
    </source>
</evidence>
<sequence>MFQRSWLGFRPRFLRYRRKSAAYASPLRELKYLCRQQELMVDELWSKKTKMVCSPFAMSNCCPCKMYMKFFCPIT</sequence>
<gene>
    <name evidence="1" type="ORF">M8C21_001798</name>
</gene>
<protein>
    <submittedName>
        <fullName evidence="1">Uncharacterized protein</fullName>
    </submittedName>
</protein>
<accession>A0AAD5GIM8</accession>
<organism evidence="1 2">
    <name type="scientific">Ambrosia artemisiifolia</name>
    <name type="common">Common ragweed</name>
    <dbReference type="NCBI Taxonomy" id="4212"/>
    <lineage>
        <taxon>Eukaryota</taxon>
        <taxon>Viridiplantae</taxon>
        <taxon>Streptophyta</taxon>
        <taxon>Embryophyta</taxon>
        <taxon>Tracheophyta</taxon>
        <taxon>Spermatophyta</taxon>
        <taxon>Magnoliopsida</taxon>
        <taxon>eudicotyledons</taxon>
        <taxon>Gunneridae</taxon>
        <taxon>Pentapetalae</taxon>
        <taxon>asterids</taxon>
        <taxon>campanulids</taxon>
        <taxon>Asterales</taxon>
        <taxon>Asteraceae</taxon>
        <taxon>Asteroideae</taxon>
        <taxon>Heliantheae alliance</taxon>
        <taxon>Heliantheae</taxon>
        <taxon>Ambrosia</taxon>
    </lineage>
</organism>
<reference evidence="1" key="1">
    <citation type="submission" date="2022-06" db="EMBL/GenBank/DDBJ databases">
        <title>Uncovering the hologenomic basis of an extraordinary plant invasion.</title>
        <authorList>
            <person name="Bieker V.C."/>
            <person name="Martin M.D."/>
            <person name="Gilbert T."/>
            <person name="Hodgins K."/>
            <person name="Battlay P."/>
            <person name="Petersen B."/>
            <person name="Wilson J."/>
        </authorList>
    </citation>
    <scope>NUCLEOTIDE SEQUENCE</scope>
    <source>
        <strain evidence="1">AA19_3_7</strain>
        <tissue evidence="1">Leaf</tissue>
    </source>
</reference>
<name>A0AAD5GIM8_AMBAR</name>
<dbReference type="EMBL" id="JAMZMK010007609">
    <property type="protein sequence ID" value="KAI7744012.1"/>
    <property type="molecule type" value="Genomic_DNA"/>
</dbReference>
<keyword evidence="2" id="KW-1185">Reference proteome</keyword>
<evidence type="ECO:0000313" key="1">
    <source>
        <dbReference type="EMBL" id="KAI7744012.1"/>
    </source>
</evidence>
<proteinExistence type="predicted"/>
<comment type="caution">
    <text evidence="1">The sequence shown here is derived from an EMBL/GenBank/DDBJ whole genome shotgun (WGS) entry which is preliminary data.</text>
</comment>